<evidence type="ECO:0000313" key="2">
    <source>
        <dbReference type="EMBL" id="GAA3629573.1"/>
    </source>
</evidence>
<dbReference type="EMBL" id="BAAAZO010000010">
    <property type="protein sequence ID" value="GAA3629573.1"/>
    <property type="molecule type" value="Genomic_DNA"/>
</dbReference>
<dbReference type="Proteomes" id="UP001501074">
    <property type="component" value="Unassembled WGS sequence"/>
</dbReference>
<keyword evidence="3" id="KW-1185">Reference proteome</keyword>
<organism evidence="2 3">
    <name type="scientific">Kineosporia mesophila</name>
    <dbReference type="NCBI Taxonomy" id="566012"/>
    <lineage>
        <taxon>Bacteria</taxon>
        <taxon>Bacillati</taxon>
        <taxon>Actinomycetota</taxon>
        <taxon>Actinomycetes</taxon>
        <taxon>Kineosporiales</taxon>
        <taxon>Kineosporiaceae</taxon>
        <taxon>Kineosporia</taxon>
    </lineage>
</organism>
<dbReference type="Gene3D" id="1.10.1200.10">
    <property type="entry name" value="ACP-like"/>
    <property type="match status" value="1"/>
</dbReference>
<evidence type="ECO:0000313" key="3">
    <source>
        <dbReference type="Proteomes" id="UP001501074"/>
    </source>
</evidence>
<dbReference type="PROSITE" id="PS50075">
    <property type="entry name" value="CARRIER"/>
    <property type="match status" value="1"/>
</dbReference>
<dbReference type="Pfam" id="PF00550">
    <property type="entry name" value="PP-binding"/>
    <property type="match status" value="1"/>
</dbReference>
<gene>
    <name evidence="2" type="ORF">GCM10022223_54010</name>
</gene>
<proteinExistence type="predicted"/>
<accession>A0ABP7ACX0</accession>
<dbReference type="RefSeq" id="WP_231484370.1">
    <property type="nucleotide sequence ID" value="NZ_BAAAZO010000010.1"/>
</dbReference>
<feature type="domain" description="Carrier" evidence="1">
    <location>
        <begin position="5"/>
        <end position="81"/>
    </location>
</feature>
<protein>
    <recommendedName>
        <fullName evidence="1">Carrier domain-containing protein</fullName>
    </recommendedName>
</protein>
<dbReference type="InterPro" id="IPR036736">
    <property type="entry name" value="ACP-like_sf"/>
</dbReference>
<evidence type="ECO:0000259" key="1">
    <source>
        <dbReference type="PROSITE" id="PS50075"/>
    </source>
</evidence>
<dbReference type="InterPro" id="IPR009081">
    <property type="entry name" value="PP-bd_ACP"/>
</dbReference>
<reference evidence="3" key="1">
    <citation type="journal article" date="2019" name="Int. J. Syst. Evol. Microbiol.">
        <title>The Global Catalogue of Microorganisms (GCM) 10K type strain sequencing project: providing services to taxonomists for standard genome sequencing and annotation.</title>
        <authorList>
            <consortium name="The Broad Institute Genomics Platform"/>
            <consortium name="The Broad Institute Genome Sequencing Center for Infectious Disease"/>
            <person name="Wu L."/>
            <person name="Ma J."/>
        </authorList>
    </citation>
    <scope>NUCLEOTIDE SEQUENCE [LARGE SCALE GENOMIC DNA]</scope>
    <source>
        <strain evidence="3">JCM 16902</strain>
    </source>
</reference>
<name>A0ABP7ACX0_9ACTN</name>
<sequence length="91" mass="9858">MTDQAFTMADLMNLLVTAVGLPASERTEDTSLTLTDIGLDSLAFLQLQTVLQERYGVAIDEMDEAEDYPLGRLVDLVNGARAGVSQEVAPR</sequence>
<dbReference type="SUPFAM" id="SSF47336">
    <property type="entry name" value="ACP-like"/>
    <property type="match status" value="1"/>
</dbReference>
<comment type="caution">
    <text evidence="2">The sequence shown here is derived from an EMBL/GenBank/DDBJ whole genome shotgun (WGS) entry which is preliminary data.</text>
</comment>